<evidence type="ECO:0000313" key="2">
    <source>
        <dbReference type="Proteomes" id="UP001153954"/>
    </source>
</evidence>
<gene>
    <name evidence="1" type="ORF">EEDITHA_LOCUS6826</name>
</gene>
<protein>
    <submittedName>
        <fullName evidence="1">Uncharacterized protein</fullName>
    </submittedName>
</protein>
<accession>A0AAU9TZE0</accession>
<organism evidence="1 2">
    <name type="scientific">Euphydryas editha</name>
    <name type="common">Edith's checkerspot</name>
    <dbReference type="NCBI Taxonomy" id="104508"/>
    <lineage>
        <taxon>Eukaryota</taxon>
        <taxon>Metazoa</taxon>
        <taxon>Ecdysozoa</taxon>
        <taxon>Arthropoda</taxon>
        <taxon>Hexapoda</taxon>
        <taxon>Insecta</taxon>
        <taxon>Pterygota</taxon>
        <taxon>Neoptera</taxon>
        <taxon>Endopterygota</taxon>
        <taxon>Lepidoptera</taxon>
        <taxon>Glossata</taxon>
        <taxon>Ditrysia</taxon>
        <taxon>Papilionoidea</taxon>
        <taxon>Nymphalidae</taxon>
        <taxon>Nymphalinae</taxon>
        <taxon>Euphydryas</taxon>
    </lineage>
</organism>
<comment type="caution">
    <text evidence="1">The sequence shown here is derived from an EMBL/GenBank/DDBJ whole genome shotgun (WGS) entry which is preliminary data.</text>
</comment>
<dbReference type="Proteomes" id="UP001153954">
    <property type="component" value="Unassembled WGS sequence"/>
</dbReference>
<name>A0AAU9TZE0_EUPED</name>
<dbReference type="EMBL" id="CAKOGL010000010">
    <property type="protein sequence ID" value="CAH2090915.1"/>
    <property type="molecule type" value="Genomic_DNA"/>
</dbReference>
<proteinExistence type="predicted"/>
<dbReference type="AlphaFoldDB" id="A0AAU9TZE0"/>
<sequence>MILSVCDFICESKVSACRIVRDVSSAIAQKNNTEDGFLEYKVELIVHKLGYNHHSVSQAVFDFSKQAELIQDQTHLNELLLLLYSFSNNKPIIRSREPAQIILKPKENQSRHFYIVSQDTVYDSPSVITTTTADVHCDAEVSSGDPAQIIVKPRANKSRHFNLVSQDTVYYDSPSIITTIIAADVDCDAVYISNSSRITLKDFIQTYQINQKIW</sequence>
<evidence type="ECO:0000313" key="1">
    <source>
        <dbReference type="EMBL" id="CAH2090915.1"/>
    </source>
</evidence>
<keyword evidence="2" id="KW-1185">Reference proteome</keyword>
<reference evidence="1" key="1">
    <citation type="submission" date="2022-03" db="EMBL/GenBank/DDBJ databases">
        <authorList>
            <person name="Tunstrom K."/>
        </authorList>
    </citation>
    <scope>NUCLEOTIDE SEQUENCE</scope>
</reference>